<evidence type="ECO:0000313" key="2">
    <source>
        <dbReference type="EMBL" id="KAH1073126.1"/>
    </source>
</evidence>
<dbReference type="CDD" id="cd06222">
    <property type="entry name" value="RNase_H_like"/>
    <property type="match status" value="1"/>
</dbReference>
<dbReference type="GO" id="GO:0003676">
    <property type="term" value="F:nucleic acid binding"/>
    <property type="evidence" value="ECO:0007669"/>
    <property type="project" value="InterPro"/>
</dbReference>
<dbReference type="Gene3D" id="3.30.420.10">
    <property type="entry name" value="Ribonuclease H-like superfamily/Ribonuclease H"/>
    <property type="match status" value="1"/>
</dbReference>
<comment type="caution">
    <text evidence="2">The sequence shown here is derived from an EMBL/GenBank/DDBJ whole genome shotgun (WGS) entry which is preliminary data.</text>
</comment>
<dbReference type="SUPFAM" id="SSF53098">
    <property type="entry name" value="Ribonuclease H-like"/>
    <property type="match status" value="1"/>
</dbReference>
<protein>
    <recommendedName>
        <fullName evidence="1">RNase H type-1 domain-containing protein</fullName>
    </recommendedName>
</protein>
<keyword evidence="3" id="KW-1185">Reference proteome</keyword>
<gene>
    <name evidence="2" type="ORF">J1N35_025454</name>
</gene>
<accession>A0A9D3ZXP0</accession>
<dbReference type="Pfam" id="PF13456">
    <property type="entry name" value="RVT_3"/>
    <property type="match status" value="1"/>
</dbReference>
<dbReference type="InterPro" id="IPR002156">
    <property type="entry name" value="RNaseH_domain"/>
</dbReference>
<organism evidence="2 3">
    <name type="scientific">Gossypium stocksii</name>
    <dbReference type="NCBI Taxonomy" id="47602"/>
    <lineage>
        <taxon>Eukaryota</taxon>
        <taxon>Viridiplantae</taxon>
        <taxon>Streptophyta</taxon>
        <taxon>Embryophyta</taxon>
        <taxon>Tracheophyta</taxon>
        <taxon>Spermatophyta</taxon>
        <taxon>Magnoliopsida</taxon>
        <taxon>eudicotyledons</taxon>
        <taxon>Gunneridae</taxon>
        <taxon>Pentapetalae</taxon>
        <taxon>rosids</taxon>
        <taxon>malvids</taxon>
        <taxon>Malvales</taxon>
        <taxon>Malvaceae</taxon>
        <taxon>Malvoideae</taxon>
        <taxon>Gossypium</taxon>
    </lineage>
</organism>
<dbReference type="OrthoDB" id="1435729at2759"/>
<dbReference type="PANTHER" id="PTHR47723">
    <property type="entry name" value="OS05G0353850 PROTEIN"/>
    <property type="match status" value="1"/>
</dbReference>
<reference evidence="2 3" key="1">
    <citation type="journal article" date="2021" name="Plant Biotechnol. J.">
        <title>Multi-omics assisted identification of the key and species-specific regulatory components of drought-tolerant mechanisms in Gossypium stocksii.</title>
        <authorList>
            <person name="Yu D."/>
            <person name="Ke L."/>
            <person name="Zhang D."/>
            <person name="Wu Y."/>
            <person name="Sun Y."/>
            <person name="Mei J."/>
            <person name="Sun J."/>
            <person name="Sun Y."/>
        </authorList>
    </citation>
    <scope>NUCLEOTIDE SEQUENCE [LARGE SCALE GENOMIC DNA]</scope>
    <source>
        <strain evidence="3">cv. E1</strain>
        <tissue evidence="2">Leaf</tissue>
    </source>
</reference>
<dbReference type="InterPro" id="IPR053151">
    <property type="entry name" value="RNase_H-like"/>
</dbReference>
<dbReference type="PANTHER" id="PTHR47723:SF19">
    <property type="entry name" value="POLYNUCLEOTIDYL TRANSFERASE, RIBONUCLEASE H-LIKE SUPERFAMILY PROTEIN"/>
    <property type="match status" value="1"/>
</dbReference>
<dbReference type="EMBL" id="JAIQCV010000008">
    <property type="protein sequence ID" value="KAH1073126.1"/>
    <property type="molecule type" value="Genomic_DNA"/>
</dbReference>
<dbReference type="InterPro" id="IPR044730">
    <property type="entry name" value="RNase_H-like_dom_plant"/>
</dbReference>
<dbReference type="AlphaFoldDB" id="A0A9D3ZXP0"/>
<dbReference type="InterPro" id="IPR036397">
    <property type="entry name" value="RNaseH_sf"/>
</dbReference>
<sequence>MDSTWIWVAQGGLIRNQHRMWIVGFSRNIGYYSFLYAELWGALEGLQLAWGLGLKRVILKMDSTEVIQVIQANVVGQHFSAVIQDIKNLLQFSWIVKVTHTFRKGNIVTNGLALVAFSRPLSRYIFMQPLDEVLLLLHDDYSGMT</sequence>
<dbReference type="InterPro" id="IPR012337">
    <property type="entry name" value="RNaseH-like_sf"/>
</dbReference>
<name>A0A9D3ZXP0_9ROSI</name>
<dbReference type="Proteomes" id="UP000828251">
    <property type="component" value="Unassembled WGS sequence"/>
</dbReference>
<evidence type="ECO:0000313" key="3">
    <source>
        <dbReference type="Proteomes" id="UP000828251"/>
    </source>
</evidence>
<dbReference type="GO" id="GO:0004523">
    <property type="term" value="F:RNA-DNA hybrid ribonuclease activity"/>
    <property type="evidence" value="ECO:0007669"/>
    <property type="project" value="InterPro"/>
</dbReference>
<proteinExistence type="predicted"/>
<evidence type="ECO:0000259" key="1">
    <source>
        <dbReference type="Pfam" id="PF13456"/>
    </source>
</evidence>
<feature type="domain" description="RNase H type-1" evidence="1">
    <location>
        <begin position="11"/>
        <end position="113"/>
    </location>
</feature>